<dbReference type="EMBL" id="GEZM01068100">
    <property type="protein sequence ID" value="JAV67193.1"/>
    <property type="molecule type" value="Transcribed_RNA"/>
</dbReference>
<evidence type="ECO:0000313" key="2">
    <source>
        <dbReference type="EMBL" id="JAV67193.1"/>
    </source>
</evidence>
<organism evidence="2">
    <name type="scientific">Photinus pyralis</name>
    <name type="common">Common eastern firefly</name>
    <name type="synonym">Lampyris pyralis</name>
    <dbReference type="NCBI Taxonomy" id="7054"/>
    <lineage>
        <taxon>Eukaryota</taxon>
        <taxon>Metazoa</taxon>
        <taxon>Ecdysozoa</taxon>
        <taxon>Arthropoda</taxon>
        <taxon>Hexapoda</taxon>
        <taxon>Insecta</taxon>
        <taxon>Pterygota</taxon>
        <taxon>Neoptera</taxon>
        <taxon>Endopterygota</taxon>
        <taxon>Coleoptera</taxon>
        <taxon>Polyphaga</taxon>
        <taxon>Elateriformia</taxon>
        <taxon>Elateroidea</taxon>
        <taxon>Lampyridae</taxon>
        <taxon>Lampyrinae</taxon>
        <taxon>Photinus</taxon>
    </lineage>
</organism>
<evidence type="ECO:0008006" key="3">
    <source>
        <dbReference type="Google" id="ProtNLM"/>
    </source>
</evidence>
<proteinExistence type="predicted"/>
<dbReference type="PANTHER" id="PTHR34153:SF2">
    <property type="entry name" value="SI:CH211-262H13.3-RELATED"/>
    <property type="match status" value="1"/>
</dbReference>
<dbReference type="PANTHER" id="PTHR34153">
    <property type="entry name" value="SI:CH211-262H13.3-RELATED-RELATED"/>
    <property type="match status" value="1"/>
</dbReference>
<feature type="transmembrane region" description="Helical" evidence="1">
    <location>
        <begin position="6"/>
        <end position="29"/>
    </location>
</feature>
<sequence length="399" mass="45827">MLMSRLMLYHCINTSFFFFTYILHILVCVRKMSWAVVHFHDENCVEVVPETWTVGNTEVFWPSIKNRNKIFEAIRKRDSPGCDWGIFKIKKLGCYDDFKTAQSKCNKARECDNLSSSTEVDEPLGKGYRTTTVSKVFQDFTTDISEDSEECEQYPEIPKSLETRSSANCNKQAKNKEDEQILGTQSETVPKIFETVELENKTYKEIVKLSSRFEEFQKQIIRDMLILKTRLKDLSDVMNIIIGKETKDPDAQTADQKNRAQSLFKKLPLLNIVNIEEMEILLLDEDNFNGLAKELSLIGGDSVKEITNRILHHTLSISVGTQYSWEGFKGKKIFKNLKLAALLIKSIRLNKKTENATEADIVKIFKAWLVRCKGKEDRQSRKCSQSNEVVPSDACNVIA</sequence>
<accession>A0A1Y1L0K6</accession>
<reference evidence="2" key="1">
    <citation type="journal article" date="2016" name="Sci. Rep.">
        <title>Molecular characterization of firefly nuptial gifts: a multi-omics approach sheds light on postcopulatory sexual selection.</title>
        <authorList>
            <person name="Al-Wathiqui N."/>
            <person name="Fallon T.R."/>
            <person name="South A."/>
            <person name="Weng J.K."/>
            <person name="Lewis S.M."/>
        </authorList>
    </citation>
    <scope>NUCLEOTIDE SEQUENCE</scope>
</reference>
<dbReference type="AlphaFoldDB" id="A0A1Y1L0K6"/>
<protein>
    <recommendedName>
        <fullName evidence="3">DUF4806 domain-containing protein</fullName>
    </recommendedName>
</protein>
<evidence type="ECO:0000256" key="1">
    <source>
        <dbReference type="SAM" id="Phobius"/>
    </source>
</evidence>
<keyword evidence="1" id="KW-0472">Membrane</keyword>
<keyword evidence="1" id="KW-0812">Transmembrane</keyword>
<keyword evidence="1" id="KW-1133">Transmembrane helix</keyword>
<name>A0A1Y1L0K6_PHOPY</name>